<dbReference type="InterPro" id="IPR015864">
    <property type="entry name" value="FAD_synthase"/>
</dbReference>
<dbReference type="InterPro" id="IPR023468">
    <property type="entry name" value="Riboflavin_kinase"/>
</dbReference>
<reference evidence="18 19" key="1">
    <citation type="journal article" date="2010" name="Stand. Genomic Sci.">
        <title>Complete genome sequence of Thermaerobacter marianensis type strain (7p75a).</title>
        <authorList>
            <person name="Han C."/>
            <person name="Gu W."/>
            <person name="Zhang X."/>
            <person name="Lapidus A."/>
            <person name="Nolan M."/>
            <person name="Copeland A."/>
            <person name="Lucas S."/>
            <person name="Del Rio T.G."/>
            <person name="Tice H."/>
            <person name="Cheng J.F."/>
            <person name="Tapia R."/>
            <person name="Goodwin L."/>
            <person name="Pitluck S."/>
            <person name="Pagani I."/>
            <person name="Ivanova N."/>
            <person name="Mavromatis K."/>
            <person name="Mikhailova N."/>
            <person name="Pati A."/>
            <person name="Chen A."/>
            <person name="Palaniappan K."/>
            <person name="Land M."/>
            <person name="Hauser L."/>
            <person name="Chang Y.J."/>
            <person name="Jeffries C.D."/>
            <person name="Schneider S."/>
            <person name="Rohde M."/>
            <person name="Goker M."/>
            <person name="Pukall R."/>
            <person name="Woyke T."/>
            <person name="Bristow J."/>
            <person name="Eisen J.A."/>
            <person name="Markowitz V."/>
            <person name="Hugenholtz P."/>
            <person name="Kyrpides N.C."/>
            <person name="Klenk H.P."/>
            <person name="Detter J.C."/>
        </authorList>
    </citation>
    <scope>NUCLEOTIDE SEQUENCE [LARGE SCALE GENOMIC DNA]</scope>
    <source>
        <strain evidence="19">ATCC 700841 / DSM 12885 / JCM 10246 / 7p75a</strain>
    </source>
</reference>
<keyword evidence="11 15" id="KW-0067">ATP-binding</keyword>
<reference evidence="19" key="2">
    <citation type="journal article" date="2010" name="Stand. Genomic Sci.">
        <title>Complete genome sequence of Thermaerobacter marianensis type strain (7p75aT).</title>
        <authorList>
            <person name="Han C."/>
            <person name="Gu W."/>
            <person name="Zhang X."/>
            <person name="Lapidus A."/>
            <person name="Nolan M."/>
            <person name="Copeland A."/>
            <person name="Lucas S."/>
            <person name="Glavina Del Rio T."/>
            <person name="Tice H."/>
            <person name="Cheng J."/>
            <person name="Tapia R."/>
            <person name="Goodwin L."/>
            <person name="Pitluck S."/>
            <person name="Pagani I."/>
            <person name="Ivanova N."/>
            <person name="Mavromatis K."/>
            <person name="Mikhailova N."/>
            <person name="Pati A."/>
            <person name="Chen A."/>
            <person name="Palaniappan K."/>
            <person name="Land M."/>
            <person name="Hauser L."/>
            <person name="Chang Y."/>
            <person name="Jeffries C."/>
            <person name="Schneider S."/>
            <person name="Rohde M."/>
            <person name="Goker M."/>
            <person name="Pukall R."/>
            <person name="Woyke T."/>
            <person name="Bristow J."/>
            <person name="Eisen J."/>
            <person name="Markowitz V."/>
            <person name="Hugenholtz P."/>
            <person name="Kyrpides N."/>
            <person name="Klenk H."/>
            <person name="Detter J."/>
        </authorList>
    </citation>
    <scope>NUCLEOTIDE SEQUENCE [LARGE SCALE GENOMIC DNA]</scope>
    <source>
        <strain evidence="19">ATCC 700841 / DSM 12885 / JCM 10246 / 7p75a</strain>
    </source>
</reference>
<dbReference type="PANTHER" id="PTHR22749">
    <property type="entry name" value="RIBOFLAVIN KINASE/FMN ADENYLYLTRANSFERASE"/>
    <property type="match status" value="1"/>
</dbReference>
<dbReference type="Gene3D" id="2.40.30.30">
    <property type="entry name" value="Riboflavin kinase-like"/>
    <property type="match status" value="1"/>
</dbReference>
<dbReference type="NCBIfam" id="NF004162">
    <property type="entry name" value="PRK05627.1-5"/>
    <property type="match status" value="1"/>
</dbReference>
<dbReference type="FunFam" id="3.40.50.620:FF:000021">
    <property type="entry name" value="Riboflavin biosynthesis protein"/>
    <property type="match status" value="1"/>
</dbReference>
<feature type="region of interest" description="Disordered" evidence="16">
    <location>
        <begin position="302"/>
        <end position="327"/>
    </location>
</feature>
<dbReference type="InterPro" id="IPR023465">
    <property type="entry name" value="Riboflavin_kinase_dom_sf"/>
</dbReference>
<keyword evidence="7 15" id="KW-0548">Nucleotidyltransferase</keyword>
<name>E6SJS4_THEM7</name>
<dbReference type="Pfam" id="PF06574">
    <property type="entry name" value="FAD_syn"/>
    <property type="match status" value="1"/>
</dbReference>
<proteinExistence type="inferred from homology"/>
<dbReference type="UniPathway" id="UPA00277">
    <property type="reaction ID" value="UER00407"/>
</dbReference>
<accession>E6SJS4</accession>
<keyword evidence="6 15" id="KW-0808">Transferase</keyword>
<evidence type="ECO:0000256" key="7">
    <source>
        <dbReference type="ARBA" id="ARBA00022695"/>
    </source>
</evidence>
<dbReference type="GO" id="GO:0003919">
    <property type="term" value="F:FMN adenylyltransferase activity"/>
    <property type="evidence" value="ECO:0007669"/>
    <property type="project" value="UniProtKB-UniRule"/>
</dbReference>
<comment type="function">
    <text evidence="1">Catalyzes the phosphorylation of riboflavin to FMN followed by the adenylation of FMN to FAD.</text>
</comment>
<dbReference type="Proteomes" id="UP000008915">
    <property type="component" value="Chromosome"/>
</dbReference>
<evidence type="ECO:0000256" key="16">
    <source>
        <dbReference type="SAM" id="MobiDB-lite"/>
    </source>
</evidence>
<keyword evidence="8 15" id="KW-0547">Nucleotide-binding</keyword>
<dbReference type="GO" id="GO:0009231">
    <property type="term" value="P:riboflavin biosynthetic process"/>
    <property type="evidence" value="ECO:0007669"/>
    <property type="project" value="InterPro"/>
</dbReference>
<dbReference type="InterPro" id="IPR015865">
    <property type="entry name" value="Riboflavin_kinase_bac/euk"/>
</dbReference>
<dbReference type="SMART" id="SM00904">
    <property type="entry name" value="Flavokinase"/>
    <property type="match status" value="1"/>
</dbReference>
<keyword evidence="19" id="KW-1185">Reference proteome</keyword>
<evidence type="ECO:0000256" key="9">
    <source>
        <dbReference type="ARBA" id="ARBA00022777"/>
    </source>
</evidence>
<dbReference type="NCBIfam" id="TIGR00083">
    <property type="entry name" value="ribF"/>
    <property type="match status" value="1"/>
</dbReference>
<dbReference type="KEGG" id="tmr:Tmar_1024"/>
<comment type="pathway">
    <text evidence="3 15">Cofactor biosynthesis; FMN biosynthesis; FMN from riboflavin (ATP route): step 1/1.</text>
</comment>
<organism evidence="18 19">
    <name type="scientific">Thermaerobacter marianensis (strain ATCC 700841 / DSM 12885 / JCM 10246 / 7p75a)</name>
    <dbReference type="NCBI Taxonomy" id="644966"/>
    <lineage>
        <taxon>Bacteria</taxon>
        <taxon>Bacillati</taxon>
        <taxon>Bacillota</taxon>
        <taxon>Clostridia</taxon>
        <taxon>Eubacteriales</taxon>
        <taxon>Clostridiales Family XVII. Incertae Sedis</taxon>
        <taxon>Thermaerobacter</taxon>
    </lineage>
</organism>
<dbReference type="PIRSF" id="PIRSF004491">
    <property type="entry name" value="FAD_Synth"/>
    <property type="match status" value="1"/>
</dbReference>
<dbReference type="AlphaFoldDB" id="E6SJS4"/>
<dbReference type="GO" id="GO:0009398">
    <property type="term" value="P:FMN biosynthetic process"/>
    <property type="evidence" value="ECO:0007669"/>
    <property type="project" value="UniProtKB-UniRule"/>
</dbReference>
<dbReference type="NCBIfam" id="NF004160">
    <property type="entry name" value="PRK05627.1-3"/>
    <property type="match status" value="1"/>
</dbReference>
<dbReference type="HOGENOM" id="CLU_048437_0_0_9"/>
<comment type="catalytic activity">
    <reaction evidence="14 15">
        <text>FMN + ATP + H(+) = FAD + diphosphate</text>
        <dbReference type="Rhea" id="RHEA:17237"/>
        <dbReference type="ChEBI" id="CHEBI:15378"/>
        <dbReference type="ChEBI" id="CHEBI:30616"/>
        <dbReference type="ChEBI" id="CHEBI:33019"/>
        <dbReference type="ChEBI" id="CHEBI:57692"/>
        <dbReference type="ChEBI" id="CHEBI:58210"/>
        <dbReference type="EC" id="2.7.7.2"/>
    </reaction>
</comment>
<dbReference type="SUPFAM" id="SSF82114">
    <property type="entry name" value="Riboflavin kinase-like"/>
    <property type="match status" value="1"/>
</dbReference>
<evidence type="ECO:0000256" key="4">
    <source>
        <dbReference type="ARBA" id="ARBA00022630"/>
    </source>
</evidence>
<evidence type="ECO:0000256" key="1">
    <source>
        <dbReference type="ARBA" id="ARBA00002121"/>
    </source>
</evidence>
<dbReference type="Pfam" id="PF01687">
    <property type="entry name" value="Flavokinase"/>
    <property type="match status" value="1"/>
</dbReference>
<keyword evidence="12" id="KW-0511">Multifunctional enzyme</keyword>
<comment type="catalytic activity">
    <reaction evidence="13 15">
        <text>riboflavin + ATP = FMN + ADP + H(+)</text>
        <dbReference type="Rhea" id="RHEA:14357"/>
        <dbReference type="ChEBI" id="CHEBI:15378"/>
        <dbReference type="ChEBI" id="CHEBI:30616"/>
        <dbReference type="ChEBI" id="CHEBI:57986"/>
        <dbReference type="ChEBI" id="CHEBI:58210"/>
        <dbReference type="ChEBI" id="CHEBI:456216"/>
        <dbReference type="EC" id="2.7.1.26"/>
    </reaction>
</comment>
<sequence>MEVIYGIENWRGSQPACVAVGTFDGVHRGHQALLRGAVAAAHAQQAVAVALTFDPHPLAVLAPDRVPLLLGTLEDRLALFAAAGIDRALVMRFDRHLAQTSAEDFARGVLAERLQARAVFVGYNFRFGRGGAGTPEDLERWGSRWGFWTHVVPPVRVGNQVVSSSRVRALLEAGQVEAAAEALGRLYSVAGRVVRGEGRGAGLGFPTANLELAANLVLPAPGVYAVWVRHGDALRPGVANLGRRPTFGGGELRLEVHLLDGAADLYGQVLRVGFARRLREERRFAGPEELVSQIRRDVEAARDALGQPPVADPLLVPPGQAGSGTPG</sequence>
<dbReference type="FunFam" id="2.40.30.30:FF:000003">
    <property type="entry name" value="Riboflavin biosynthesis protein"/>
    <property type="match status" value="1"/>
</dbReference>
<evidence type="ECO:0000256" key="15">
    <source>
        <dbReference type="PIRNR" id="PIRNR004491"/>
    </source>
</evidence>
<evidence type="ECO:0000256" key="8">
    <source>
        <dbReference type="ARBA" id="ARBA00022741"/>
    </source>
</evidence>
<gene>
    <name evidence="18" type="ordered locus">Tmar_1024</name>
</gene>
<dbReference type="GO" id="GO:0006747">
    <property type="term" value="P:FAD biosynthetic process"/>
    <property type="evidence" value="ECO:0007669"/>
    <property type="project" value="UniProtKB-UniRule"/>
</dbReference>
<evidence type="ECO:0000256" key="10">
    <source>
        <dbReference type="ARBA" id="ARBA00022827"/>
    </source>
</evidence>
<keyword evidence="5 15" id="KW-0288">FMN</keyword>
<comment type="pathway">
    <text evidence="2 15">Cofactor biosynthesis; FAD biosynthesis; FAD from FMN: step 1/1.</text>
</comment>
<evidence type="ECO:0000256" key="6">
    <source>
        <dbReference type="ARBA" id="ARBA00022679"/>
    </source>
</evidence>
<evidence type="ECO:0000256" key="14">
    <source>
        <dbReference type="ARBA" id="ARBA00049494"/>
    </source>
</evidence>
<keyword evidence="10 15" id="KW-0274">FAD</keyword>
<dbReference type="RefSeq" id="WP_013495442.1">
    <property type="nucleotide sequence ID" value="NC_014831.1"/>
</dbReference>
<dbReference type="Gene3D" id="3.40.50.620">
    <property type="entry name" value="HUPs"/>
    <property type="match status" value="1"/>
</dbReference>
<evidence type="ECO:0000259" key="17">
    <source>
        <dbReference type="SMART" id="SM00904"/>
    </source>
</evidence>
<protein>
    <recommendedName>
        <fullName evidence="15">Riboflavin biosynthesis protein</fullName>
    </recommendedName>
    <domain>
        <recommendedName>
            <fullName evidence="15">Riboflavin kinase</fullName>
            <ecNumber evidence="15">2.7.1.26</ecNumber>
        </recommendedName>
        <alternativeName>
            <fullName evidence="15">Flavokinase</fullName>
        </alternativeName>
    </domain>
    <domain>
        <recommendedName>
            <fullName evidence="15">FMN adenylyltransferase</fullName>
            <ecNumber evidence="15">2.7.7.2</ecNumber>
        </recommendedName>
        <alternativeName>
            <fullName evidence="15">FAD pyrophosphorylase</fullName>
        </alternativeName>
        <alternativeName>
            <fullName evidence="15">FAD synthase</fullName>
        </alternativeName>
    </domain>
</protein>
<dbReference type="SUPFAM" id="SSF52374">
    <property type="entry name" value="Nucleotidylyl transferase"/>
    <property type="match status" value="1"/>
</dbReference>
<evidence type="ECO:0000256" key="13">
    <source>
        <dbReference type="ARBA" id="ARBA00047880"/>
    </source>
</evidence>
<dbReference type="EC" id="2.7.7.2" evidence="15"/>
<keyword evidence="4 15" id="KW-0285">Flavoprotein</keyword>
<dbReference type="GO" id="GO:0008531">
    <property type="term" value="F:riboflavin kinase activity"/>
    <property type="evidence" value="ECO:0007669"/>
    <property type="project" value="UniProtKB-UniRule"/>
</dbReference>
<evidence type="ECO:0000256" key="11">
    <source>
        <dbReference type="ARBA" id="ARBA00022840"/>
    </source>
</evidence>
<evidence type="ECO:0000256" key="12">
    <source>
        <dbReference type="ARBA" id="ARBA00023268"/>
    </source>
</evidence>
<dbReference type="STRING" id="644966.Tmar_1024"/>
<dbReference type="EMBL" id="CP002344">
    <property type="protein sequence ID" value="ADU51137.1"/>
    <property type="molecule type" value="Genomic_DNA"/>
</dbReference>
<dbReference type="InterPro" id="IPR014729">
    <property type="entry name" value="Rossmann-like_a/b/a_fold"/>
</dbReference>
<evidence type="ECO:0000256" key="3">
    <source>
        <dbReference type="ARBA" id="ARBA00005201"/>
    </source>
</evidence>
<dbReference type="eggNOG" id="COG0196">
    <property type="taxonomic scope" value="Bacteria"/>
</dbReference>
<comment type="similarity">
    <text evidence="15">Belongs to the ribF family.</text>
</comment>
<dbReference type="OrthoDB" id="9803667at2"/>
<evidence type="ECO:0000256" key="5">
    <source>
        <dbReference type="ARBA" id="ARBA00022643"/>
    </source>
</evidence>
<dbReference type="EC" id="2.7.1.26" evidence="15"/>
<dbReference type="UniPathway" id="UPA00276">
    <property type="reaction ID" value="UER00406"/>
</dbReference>
<dbReference type="GO" id="GO:0005524">
    <property type="term" value="F:ATP binding"/>
    <property type="evidence" value="ECO:0007669"/>
    <property type="project" value="UniProtKB-UniRule"/>
</dbReference>
<evidence type="ECO:0000313" key="19">
    <source>
        <dbReference type="Proteomes" id="UP000008915"/>
    </source>
</evidence>
<dbReference type="PANTHER" id="PTHR22749:SF6">
    <property type="entry name" value="RIBOFLAVIN KINASE"/>
    <property type="match status" value="1"/>
</dbReference>
<feature type="domain" description="Riboflavin kinase" evidence="17">
    <location>
        <begin position="182"/>
        <end position="306"/>
    </location>
</feature>
<dbReference type="CDD" id="cd02064">
    <property type="entry name" value="FAD_synthetase_N"/>
    <property type="match status" value="1"/>
</dbReference>
<keyword evidence="9 15" id="KW-0418">Kinase</keyword>
<dbReference type="InterPro" id="IPR002606">
    <property type="entry name" value="Riboflavin_kinase_bac"/>
</dbReference>
<evidence type="ECO:0000256" key="2">
    <source>
        <dbReference type="ARBA" id="ARBA00004726"/>
    </source>
</evidence>
<evidence type="ECO:0000313" key="18">
    <source>
        <dbReference type="EMBL" id="ADU51137.1"/>
    </source>
</evidence>